<feature type="region of interest" description="Disordered" evidence="1">
    <location>
        <begin position="214"/>
        <end position="250"/>
    </location>
</feature>
<dbReference type="GeneID" id="92044105"/>
<organism evidence="2 3">
    <name type="scientific">Apiospora hydei</name>
    <dbReference type="NCBI Taxonomy" id="1337664"/>
    <lineage>
        <taxon>Eukaryota</taxon>
        <taxon>Fungi</taxon>
        <taxon>Dikarya</taxon>
        <taxon>Ascomycota</taxon>
        <taxon>Pezizomycotina</taxon>
        <taxon>Sordariomycetes</taxon>
        <taxon>Xylariomycetidae</taxon>
        <taxon>Amphisphaeriales</taxon>
        <taxon>Apiosporaceae</taxon>
        <taxon>Apiospora</taxon>
    </lineage>
</organism>
<dbReference type="Proteomes" id="UP001433268">
    <property type="component" value="Unassembled WGS sequence"/>
</dbReference>
<gene>
    <name evidence="2" type="ORF">PG997_006730</name>
</gene>
<name>A0ABR1WS29_9PEZI</name>
<evidence type="ECO:0000313" key="3">
    <source>
        <dbReference type="Proteomes" id="UP001433268"/>
    </source>
</evidence>
<reference evidence="2 3" key="1">
    <citation type="submission" date="2023-01" db="EMBL/GenBank/DDBJ databases">
        <title>Analysis of 21 Apiospora genomes using comparative genomics revels a genus with tremendous synthesis potential of carbohydrate active enzymes and secondary metabolites.</title>
        <authorList>
            <person name="Sorensen T."/>
        </authorList>
    </citation>
    <scope>NUCLEOTIDE SEQUENCE [LARGE SCALE GENOMIC DNA]</scope>
    <source>
        <strain evidence="2 3">CBS 114990</strain>
    </source>
</reference>
<evidence type="ECO:0000256" key="1">
    <source>
        <dbReference type="SAM" id="MobiDB-lite"/>
    </source>
</evidence>
<proteinExistence type="predicted"/>
<keyword evidence="3" id="KW-1185">Reference proteome</keyword>
<accession>A0ABR1WS29</accession>
<dbReference type="RefSeq" id="XP_066669968.1">
    <property type="nucleotide sequence ID" value="XM_066811045.1"/>
</dbReference>
<sequence>METGTVNLWSGNLKNVMALASGNSIYILSHFVTDPAVETPSSAIVRIVGNVGKAGISLLIPPASEPLIRPLSNSLRAVEYASFDGRRENNFTSTSLHLSFTPHEFPLDYGTSDIIDHQVFFVESVVSVHDSGKWIADLNILGVFRNGARQILRLPSENQSKQTHGHPDEKQKAALEAFVSIDTWEEVLDDPSTHALVRASGSWAARLAAATNAARGPKFAEEDDDNDMDNERTGEKEEDQNQQSDNLNHHRRDRVHVAIVEKGESVCWVCVHTRLSKMGWLAFQAPCYIVA</sequence>
<protein>
    <submittedName>
        <fullName evidence="2">Uncharacterized protein</fullName>
    </submittedName>
</protein>
<evidence type="ECO:0000313" key="2">
    <source>
        <dbReference type="EMBL" id="KAK8085459.1"/>
    </source>
</evidence>
<comment type="caution">
    <text evidence="2">The sequence shown here is derived from an EMBL/GenBank/DDBJ whole genome shotgun (WGS) entry which is preliminary data.</text>
</comment>
<dbReference type="EMBL" id="JAQQWN010000005">
    <property type="protein sequence ID" value="KAK8085459.1"/>
    <property type="molecule type" value="Genomic_DNA"/>
</dbReference>